<evidence type="ECO:0000313" key="1">
    <source>
        <dbReference type="EMBL" id="KAJ8964136.1"/>
    </source>
</evidence>
<dbReference type="EMBL" id="JANEYF010001441">
    <property type="protein sequence ID" value="KAJ8964136.1"/>
    <property type="molecule type" value="Genomic_DNA"/>
</dbReference>
<sequence>MGALEDFSQEVREGLHRMLASCRMSTTAGLKMCVEKLLDNLKNTLRIRDLLTDVSKELDHNIQN</sequence>
<organism evidence="1 2">
    <name type="scientific">Rhamnusium bicolor</name>
    <dbReference type="NCBI Taxonomy" id="1586634"/>
    <lineage>
        <taxon>Eukaryota</taxon>
        <taxon>Metazoa</taxon>
        <taxon>Ecdysozoa</taxon>
        <taxon>Arthropoda</taxon>
        <taxon>Hexapoda</taxon>
        <taxon>Insecta</taxon>
        <taxon>Pterygota</taxon>
        <taxon>Neoptera</taxon>
        <taxon>Endopterygota</taxon>
        <taxon>Coleoptera</taxon>
        <taxon>Polyphaga</taxon>
        <taxon>Cucujiformia</taxon>
        <taxon>Chrysomeloidea</taxon>
        <taxon>Cerambycidae</taxon>
        <taxon>Lepturinae</taxon>
        <taxon>Rhagiini</taxon>
        <taxon>Rhamnusium</taxon>
    </lineage>
</organism>
<protein>
    <submittedName>
        <fullName evidence="1">Uncharacterized protein</fullName>
    </submittedName>
</protein>
<comment type="caution">
    <text evidence="1">The sequence shown here is derived from an EMBL/GenBank/DDBJ whole genome shotgun (WGS) entry which is preliminary data.</text>
</comment>
<keyword evidence="2" id="KW-1185">Reference proteome</keyword>
<reference evidence="1" key="1">
    <citation type="journal article" date="2023" name="Insect Mol. Biol.">
        <title>Genome sequencing provides insights into the evolution of gene families encoding plant cell wall-degrading enzymes in longhorned beetles.</title>
        <authorList>
            <person name="Shin N.R."/>
            <person name="Okamura Y."/>
            <person name="Kirsch R."/>
            <person name="Pauchet Y."/>
        </authorList>
    </citation>
    <scope>NUCLEOTIDE SEQUENCE</scope>
    <source>
        <strain evidence="1">RBIC_L_NR</strain>
    </source>
</reference>
<name>A0AAV8ZKS6_9CUCU</name>
<gene>
    <name evidence="1" type="ORF">NQ314_005104</name>
</gene>
<proteinExistence type="predicted"/>
<dbReference type="Proteomes" id="UP001162156">
    <property type="component" value="Unassembled WGS sequence"/>
</dbReference>
<accession>A0AAV8ZKS6</accession>
<evidence type="ECO:0000313" key="2">
    <source>
        <dbReference type="Proteomes" id="UP001162156"/>
    </source>
</evidence>
<dbReference type="AlphaFoldDB" id="A0AAV8ZKS6"/>